<name>A0A3S3MT08_9MAGN</name>
<dbReference type="PANTHER" id="PTHR46929:SF3">
    <property type="entry name" value="MYB_SANT-LIKE DOMAIN-CONTAINING PROTEIN"/>
    <property type="match status" value="1"/>
</dbReference>
<sequence length="372" mass="41272">MVLSGSPYASSLFSVLSYSYLSRCDFTWGLPSTPKITSTHTQATASGRGVQGHLGQIHLPPALSSLPHNNINMAKFKNGKPAMKKNVVFSAAMDEELLSLMHEQVMLGGRGDRGFKNEAYTAVAKAMSESSQGRYVITAESVRNRCKLLKKNYAVVTELLNAAGFGFDSTAKRVVASDDTWNSWLERHPDANTWRSKTIDYEKLSLVYGIDAATIQFPRPLSIAGCAANVLEEGSDTRNYNDMDEVNIHLDDTRQDFSGEDDRAESSSKSKGSRKRPTAAEELVASIRESTEALRTALLEAMETISNPSKKIADEVIKELIKIPELNPVEVELAHEWLVLHREMSSIFLSTPNKREWILRRLPKIRGDSFSS</sequence>
<dbReference type="Pfam" id="PF12776">
    <property type="entry name" value="Myb_DNA-bind_3"/>
    <property type="match status" value="1"/>
</dbReference>
<dbReference type="EMBL" id="QPKB01000001">
    <property type="protein sequence ID" value="RWR74284.1"/>
    <property type="molecule type" value="Genomic_DNA"/>
</dbReference>
<evidence type="ECO:0000259" key="2">
    <source>
        <dbReference type="Pfam" id="PF12776"/>
    </source>
</evidence>
<dbReference type="InterPro" id="IPR024752">
    <property type="entry name" value="Myb/SANT-like_dom"/>
</dbReference>
<dbReference type="OrthoDB" id="1301570at2759"/>
<keyword evidence="4" id="KW-1185">Reference proteome</keyword>
<evidence type="ECO:0000313" key="4">
    <source>
        <dbReference type="Proteomes" id="UP000283530"/>
    </source>
</evidence>
<comment type="caution">
    <text evidence="3">The sequence shown here is derived from an EMBL/GenBank/DDBJ whole genome shotgun (WGS) entry which is preliminary data.</text>
</comment>
<feature type="domain" description="Myb/SANT-like" evidence="2">
    <location>
        <begin position="91"/>
        <end position="183"/>
    </location>
</feature>
<dbReference type="PANTHER" id="PTHR46929">
    <property type="entry name" value="EXPRESSED PROTEIN"/>
    <property type="match status" value="1"/>
</dbReference>
<evidence type="ECO:0000256" key="1">
    <source>
        <dbReference type="SAM" id="MobiDB-lite"/>
    </source>
</evidence>
<organism evidence="3 4">
    <name type="scientific">Cinnamomum micranthum f. kanehirae</name>
    <dbReference type="NCBI Taxonomy" id="337451"/>
    <lineage>
        <taxon>Eukaryota</taxon>
        <taxon>Viridiplantae</taxon>
        <taxon>Streptophyta</taxon>
        <taxon>Embryophyta</taxon>
        <taxon>Tracheophyta</taxon>
        <taxon>Spermatophyta</taxon>
        <taxon>Magnoliopsida</taxon>
        <taxon>Magnoliidae</taxon>
        <taxon>Laurales</taxon>
        <taxon>Lauraceae</taxon>
        <taxon>Cinnamomum</taxon>
    </lineage>
</organism>
<gene>
    <name evidence="3" type="ORF">CKAN_00260900</name>
</gene>
<reference evidence="3 4" key="1">
    <citation type="journal article" date="2019" name="Nat. Plants">
        <title>Stout camphor tree genome fills gaps in understanding of flowering plant genome evolution.</title>
        <authorList>
            <person name="Chaw S.M."/>
            <person name="Liu Y.C."/>
            <person name="Wu Y.W."/>
            <person name="Wang H.Y."/>
            <person name="Lin C.I."/>
            <person name="Wu C.S."/>
            <person name="Ke H.M."/>
            <person name="Chang L.Y."/>
            <person name="Hsu C.Y."/>
            <person name="Yang H.T."/>
            <person name="Sudianto E."/>
            <person name="Hsu M.H."/>
            <person name="Wu K.P."/>
            <person name="Wang L.N."/>
            <person name="Leebens-Mack J.H."/>
            <person name="Tsai I.J."/>
        </authorList>
    </citation>
    <scope>NUCLEOTIDE SEQUENCE [LARGE SCALE GENOMIC DNA]</scope>
    <source>
        <strain evidence="4">cv. Chaw 1501</strain>
        <tissue evidence="3">Young leaves</tissue>
    </source>
</reference>
<feature type="compositionally biased region" description="Basic and acidic residues" evidence="1">
    <location>
        <begin position="252"/>
        <end position="268"/>
    </location>
</feature>
<proteinExistence type="predicted"/>
<dbReference type="Proteomes" id="UP000283530">
    <property type="component" value="Unassembled WGS sequence"/>
</dbReference>
<dbReference type="AlphaFoldDB" id="A0A3S3MT08"/>
<accession>A0A3S3MT08</accession>
<evidence type="ECO:0000313" key="3">
    <source>
        <dbReference type="EMBL" id="RWR74284.1"/>
    </source>
</evidence>
<protein>
    <submittedName>
        <fullName evidence="3">Myb/SANT-like domain-containing protein</fullName>
    </submittedName>
</protein>
<feature type="region of interest" description="Disordered" evidence="1">
    <location>
        <begin position="252"/>
        <end position="280"/>
    </location>
</feature>